<proteinExistence type="inferred from homology"/>
<name>A0ABU1MT41_9CAUL</name>
<dbReference type="RefSeq" id="WP_310028101.1">
    <property type="nucleotide sequence ID" value="NZ_JAVDRL010000001.1"/>
</dbReference>
<dbReference type="Pfam" id="PF01177">
    <property type="entry name" value="Asp_Glu_race"/>
    <property type="match status" value="1"/>
</dbReference>
<dbReference type="Proteomes" id="UP001262754">
    <property type="component" value="Unassembled WGS sequence"/>
</dbReference>
<dbReference type="InterPro" id="IPR053714">
    <property type="entry name" value="Iso_Racemase_Enz_sf"/>
</dbReference>
<protein>
    <submittedName>
        <fullName evidence="2">Asp/Glu/hydantoin racemase</fullName>
    </submittedName>
</protein>
<dbReference type="InterPro" id="IPR052186">
    <property type="entry name" value="Hydantoin_racemase-like"/>
</dbReference>
<comment type="similarity">
    <text evidence="1">Belongs to the HyuE racemase family.</text>
</comment>
<dbReference type="InterPro" id="IPR015942">
    <property type="entry name" value="Asp/Glu/hydantoin_racemase"/>
</dbReference>
<dbReference type="Gene3D" id="3.40.50.12500">
    <property type="match status" value="1"/>
</dbReference>
<reference evidence="2 3" key="1">
    <citation type="submission" date="2023-07" db="EMBL/GenBank/DDBJ databases">
        <title>Sorghum-associated microbial communities from plants grown in Nebraska, USA.</title>
        <authorList>
            <person name="Schachtman D."/>
        </authorList>
    </citation>
    <scope>NUCLEOTIDE SEQUENCE [LARGE SCALE GENOMIC DNA]</scope>
    <source>
        <strain evidence="2 3">DS2154</strain>
    </source>
</reference>
<evidence type="ECO:0000313" key="3">
    <source>
        <dbReference type="Proteomes" id="UP001262754"/>
    </source>
</evidence>
<dbReference type="PANTHER" id="PTHR28047">
    <property type="entry name" value="PROTEIN DCG1"/>
    <property type="match status" value="1"/>
</dbReference>
<evidence type="ECO:0000256" key="1">
    <source>
        <dbReference type="ARBA" id="ARBA00038414"/>
    </source>
</evidence>
<organism evidence="2 3">
    <name type="scientific">Caulobacter rhizosphaerae</name>
    <dbReference type="NCBI Taxonomy" id="2010972"/>
    <lineage>
        <taxon>Bacteria</taxon>
        <taxon>Pseudomonadati</taxon>
        <taxon>Pseudomonadota</taxon>
        <taxon>Alphaproteobacteria</taxon>
        <taxon>Caulobacterales</taxon>
        <taxon>Caulobacteraceae</taxon>
        <taxon>Caulobacter</taxon>
    </lineage>
</organism>
<dbReference type="PANTHER" id="PTHR28047:SF5">
    <property type="entry name" value="PROTEIN DCG1"/>
    <property type="match status" value="1"/>
</dbReference>
<sequence length="251" mass="26097">MESRRRLLIVNPNTSARITGMIEARVRLQLKDRFVLRTATAGFGFDYVASRAGIAVAGHAVLDAVAKALAEGDRPDAILLACFGDPGFDALAEVCDMPVVGFAEAGLHAAAALPRPFIAATRGRVWREVILELAQKLGIAGHLAGVETIDHLTDDPTRIAAFLATRARETGARRVLMGGAGLIPNLDAIAAASEVPVLDAHRAAIEKLARCAEAAGASGRPRPDAVQVAGVSGPLEQLLARSGLALPAAPD</sequence>
<accession>A0ABU1MT41</accession>
<keyword evidence="3" id="KW-1185">Reference proteome</keyword>
<evidence type="ECO:0000313" key="2">
    <source>
        <dbReference type="EMBL" id="MDR6529354.1"/>
    </source>
</evidence>
<comment type="caution">
    <text evidence="2">The sequence shown here is derived from an EMBL/GenBank/DDBJ whole genome shotgun (WGS) entry which is preliminary data.</text>
</comment>
<gene>
    <name evidence="2" type="ORF">J2800_000069</name>
</gene>
<dbReference type="EMBL" id="JAVDRL010000001">
    <property type="protein sequence ID" value="MDR6529354.1"/>
    <property type="molecule type" value="Genomic_DNA"/>
</dbReference>